<feature type="transmembrane region" description="Helical" evidence="7">
    <location>
        <begin position="26"/>
        <end position="44"/>
    </location>
</feature>
<organism evidence="9 10">
    <name type="scientific">Endozoicomonas gorgoniicola</name>
    <dbReference type="NCBI Taxonomy" id="1234144"/>
    <lineage>
        <taxon>Bacteria</taxon>
        <taxon>Pseudomonadati</taxon>
        <taxon>Pseudomonadota</taxon>
        <taxon>Gammaproteobacteria</taxon>
        <taxon>Oceanospirillales</taxon>
        <taxon>Endozoicomonadaceae</taxon>
        <taxon>Endozoicomonas</taxon>
    </lineage>
</organism>
<protein>
    <submittedName>
        <fullName evidence="9">Cation:proton antiporter</fullName>
    </submittedName>
</protein>
<evidence type="ECO:0000256" key="2">
    <source>
        <dbReference type="ARBA" id="ARBA00022449"/>
    </source>
</evidence>
<feature type="transmembrane region" description="Helical" evidence="7">
    <location>
        <begin position="361"/>
        <end position="384"/>
    </location>
</feature>
<keyword evidence="5" id="KW-0406">Ion transport</keyword>
<keyword evidence="10" id="KW-1185">Reference proteome</keyword>
<feature type="transmembrane region" description="Helical" evidence="7">
    <location>
        <begin position="115"/>
        <end position="136"/>
    </location>
</feature>
<feature type="transmembrane region" description="Helical" evidence="7">
    <location>
        <begin position="224"/>
        <end position="253"/>
    </location>
</feature>
<feature type="transmembrane region" description="Helical" evidence="7">
    <location>
        <begin position="273"/>
        <end position="291"/>
    </location>
</feature>
<dbReference type="InterPro" id="IPR006153">
    <property type="entry name" value="Cation/H_exchanger_TM"/>
</dbReference>
<feature type="transmembrane region" description="Helical" evidence="7">
    <location>
        <begin position="148"/>
        <end position="175"/>
    </location>
</feature>
<dbReference type="RefSeq" id="WP_262567234.1">
    <property type="nucleotide sequence ID" value="NZ_JAPFCC010000001.1"/>
</dbReference>
<keyword evidence="3 7" id="KW-0812">Transmembrane</keyword>
<evidence type="ECO:0000256" key="3">
    <source>
        <dbReference type="ARBA" id="ARBA00022692"/>
    </source>
</evidence>
<dbReference type="Proteomes" id="UP001209854">
    <property type="component" value="Unassembled WGS sequence"/>
</dbReference>
<accession>A0ABT3MSA7</accession>
<keyword evidence="6 7" id="KW-0472">Membrane</keyword>
<name>A0ABT3MSA7_9GAMM</name>
<feature type="transmembrane region" description="Helical" evidence="7">
    <location>
        <begin position="297"/>
        <end position="319"/>
    </location>
</feature>
<evidence type="ECO:0000256" key="7">
    <source>
        <dbReference type="SAM" id="Phobius"/>
    </source>
</evidence>
<feature type="transmembrane region" description="Helical" evidence="7">
    <location>
        <begin position="187"/>
        <end position="212"/>
    </location>
</feature>
<feature type="transmembrane region" description="Helical" evidence="7">
    <location>
        <begin position="56"/>
        <end position="74"/>
    </location>
</feature>
<dbReference type="InterPro" id="IPR051843">
    <property type="entry name" value="CPA1_transporter"/>
</dbReference>
<dbReference type="PRINTS" id="PR00173">
    <property type="entry name" value="EDTRNSPORT"/>
</dbReference>
<dbReference type="EMBL" id="JAPFCC010000001">
    <property type="protein sequence ID" value="MCW7552259.1"/>
    <property type="molecule type" value="Genomic_DNA"/>
</dbReference>
<dbReference type="InterPro" id="IPR038770">
    <property type="entry name" value="Na+/solute_symporter_sf"/>
</dbReference>
<keyword evidence="2" id="KW-0813">Transport</keyword>
<evidence type="ECO:0000256" key="6">
    <source>
        <dbReference type="ARBA" id="ARBA00023136"/>
    </source>
</evidence>
<comment type="subcellular location">
    <subcellularLocation>
        <location evidence="1">Membrane</location>
        <topology evidence="1">Multi-pass membrane protein</topology>
    </subcellularLocation>
</comment>
<proteinExistence type="predicted"/>
<keyword evidence="4 7" id="KW-1133">Transmembrane helix</keyword>
<dbReference type="Pfam" id="PF00999">
    <property type="entry name" value="Na_H_Exchanger"/>
    <property type="match status" value="1"/>
</dbReference>
<gene>
    <name evidence="9" type="ORF">NX722_06270</name>
</gene>
<feature type="domain" description="Cation/H+ exchanger transmembrane" evidence="8">
    <location>
        <begin position="9"/>
        <end position="375"/>
    </location>
</feature>
<evidence type="ECO:0000256" key="4">
    <source>
        <dbReference type="ARBA" id="ARBA00022989"/>
    </source>
</evidence>
<feature type="transmembrane region" description="Helical" evidence="7">
    <location>
        <begin position="86"/>
        <end position="108"/>
    </location>
</feature>
<sequence>MNLGILFFLILFGGWAAGRLTQCIKLPAVLGMVLVGIAIGYFLGDQLPASLHESSGFLKTLALIIILLKAGLGISRSTLNRAGLSALLMTFIPCIFEGGALTVILNYLFGFDWAVAGLTGFMLAAVSPAVVVPSMLELQSKGYGQKNAVPTIVLAGASVDDVFAITFFSICLGLATTEESISISSALLAIPVSIITGLLPGIIIGLFLAWLFHRSKIAVVEKVLILLTVAVAMVEVGEMIDSAALLGVMTVGFLLLERAESSAVELSGQFGKIWFFAQIILFVLIGMSVNIEVALNAGFTGLLAIAGGLVFRSIGVLIATQFSSLSVQERIFCVIAYCPKATVQAALGGVALAAGLPEGELILALAVLAIVFTAPLGLIGINVFGTKLLDKGNT</sequence>
<dbReference type="PANTHER" id="PTHR31102:SF1">
    <property type="entry name" value="CATION_H+ EXCHANGER DOMAIN-CONTAINING PROTEIN"/>
    <property type="match status" value="1"/>
</dbReference>
<evidence type="ECO:0000256" key="5">
    <source>
        <dbReference type="ARBA" id="ARBA00023065"/>
    </source>
</evidence>
<evidence type="ECO:0000313" key="9">
    <source>
        <dbReference type="EMBL" id="MCW7552259.1"/>
    </source>
</evidence>
<comment type="caution">
    <text evidence="9">The sequence shown here is derived from an EMBL/GenBank/DDBJ whole genome shotgun (WGS) entry which is preliminary data.</text>
</comment>
<keyword evidence="2" id="KW-0050">Antiport</keyword>
<evidence type="ECO:0000313" key="10">
    <source>
        <dbReference type="Proteomes" id="UP001209854"/>
    </source>
</evidence>
<dbReference type="Gene3D" id="1.20.1530.20">
    <property type="match status" value="1"/>
</dbReference>
<evidence type="ECO:0000259" key="8">
    <source>
        <dbReference type="Pfam" id="PF00999"/>
    </source>
</evidence>
<evidence type="ECO:0000256" key="1">
    <source>
        <dbReference type="ARBA" id="ARBA00004141"/>
    </source>
</evidence>
<dbReference type="PANTHER" id="PTHR31102">
    <property type="match status" value="1"/>
</dbReference>
<reference evidence="9 10" key="1">
    <citation type="submission" date="2022-10" db="EMBL/GenBank/DDBJ databases">
        <title>High-quality genome sequences of two octocoral-associated bacteria, Endozoicomonas euniceicola EF212 and Endozoicomonas gorgoniicola PS125.</title>
        <authorList>
            <person name="Chiou Y.-J."/>
            <person name="Chen Y.-H."/>
        </authorList>
    </citation>
    <scope>NUCLEOTIDE SEQUENCE [LARGE SCALE GENOMIC DNA]</scope>
    <source>
        <strain evidence="9 10">PS125</strain>
    </source>
</reference>